<evidence type="ECO:0000256" key="1">
    <source>
        <dbReference type="SAM" id="MobiDB-lite"/>
    </source>
</evidence>
<proteinExistence type="predicted"/>
<dbReference type="EMBL" id="QHKO01000006">
    <property type="protein sequence ID" value="RAL21272.1"/>
    <property type="molecule type" value="Genomic_DNA"/>
</dbReference>
<dbReference type="Gene3D" id="2.115.10.10">
    <property type="entry name" value="Tachylectin 2"/>
    <property type="match status" value="1"/>
</dbReference>
<gene>
    <name evidence="2" type="ORF">DL240_14200</name>
</gene>
<comment type="caution">
    <text evidence="2">The sequence shown here is derived from an EMBL/GenBank/DDBJ whole genome shotgun (WGS) entry which is preliminary data.</text>
</comment>
<keyword evidence="3" id="KW-1185">Reference proteome</keyword>
<accession>A0A328C5S5</accession>
<name>A0A328C5S5_9DELT</name>
<evidence type="ECO:0008006" key="4">
    <source>
        <dbReference type="Google" id="ProtNLM"/>
    </source>
</evidence>
<dbReference type="SUPFAM" id="SSF75011">
    <property type="entry name" value="3-carboxy-cis,cis-mucoante lactonizing enzyme"/>
    <property type="match status" value="1"/>
</dbReference>
<evidence type="ECO:0000313" key="3">
    <source>
        <dbReference type="Proteomes" id="UP000249169"/>
    </source>
</evidence>
<dbReference type="AlphaFoldDB" id="A0A328C5S5"/>
<organism evidence="2 3">
    <name type="scientific">Lujinxingia litoralis</name>
    <dbReference type="NCBI Taxonomy" id="2211119"/>
    <lineage>
        <taxon>Bacteria</taxon>
        <taxon>Deltaproteobacteria</taxon>
        <taxon>Bradymonadales</taxon>
        <taxon>Lujinxingiaceae</taxon>
        <taxon>Lujinxingia</taxon>
    </lineage>
</organism>
<reference evidence="2 3" key="1">
    <citation type="submission" date="2018-05" db="EMBL/GenBank/DDBJ databases">
        <title>Lujinxingia marina gen. nov. sp. nov., a new facultative anaerobic member of the class Deltaproteobacteria, and proposal of Lujinxingaceae fam. nov.</title>
        <authorList>
            <person name="Li C.-M."/>
        </authorList>
    </citation>
    <scope>NUCLEOTIDE SEQUENCE [LARGE SCALE GENOMIC DNA]</scope>
    <source>
        <strain evidence="2 3">B210</strain>
    </source>
</reference>
<feature type="compositionally biased region" description="Acidic residues" evidence="1">
    <location>
        <begin position="39"/>
        <end position="69"/>
    </location>
</feature>
<evidence type="ECO:0000313" key="2">
    <source>
        <dbReference type="EMBL" id="RAL21272.1"/>
    </source>
</evidence>
<feature type="region of interest" description="Disordered" evidence="1">
    <location>
        <begin position="34"/>
        <end position="69"/>
    </location>
</feature>
<protein>
    <recommendedName>
        <fullName evidence="4">SMP-30/Gluconolactonase/LRE-like region domain-containing protein</fullName>
    </recommendedName>
</protein>
<dbReference type="Proteomes" id="UP000249169">
    <property type="component" value="Unassembled WGS sequence"/>
</dbReference>
<sequence length="300" mass="31845">MCVVCACGGDDVEQTSCGPGERLNPVSGQCVEALRDGDVDADELPDGDSPDDADAGAEDASEADAEVEDVDADELPELCGMDMDLSSATVCTFYVHSPSMLYRLDPFRRSLEQVRSVPEGLFDIDTHPDGRLFGVSPETLYRFEPATETWTELATLSGLSNPNGLCIDNFGQGYLTSHDELYEVDLESAQVTRVGTMGSGFSSSGDCVVNKGNTLFVSSAPRGFYSDDELVQLDALSGEGALIGRSGVDDIYGLTAAWGELFGTTGDGRLVRLNPGNGRAEVLHDFGDVVFHGAASSPER</sequence>